<dbReference type="Proteomes" id="UP000595276">
    <property type="component" value="Chromosome"/>
</dbReference>
<evidence type="ECO:0000259" key="1">
    <source>
        <dbReference type="Pfam" id="PF03432"/>
    </source>
</evidence>
<dbReference type="AlphaFoldDB" id="A0A7T4F1Y6"/>
<evidence type="ECO:0000313" key="3">
    <source>
        <dbReference type="Proteomes" id="UP000595276"/>
    </source>
</evidence>
<feature type="domain" description="MobA/VirD2-like nuclease" evidence="1">
    <location>
        <begin position="19"/>
        <end position="147"/>
    </location>
</feature>
<protein>
    <submittedName>
        <fullName evidence="2">Relaxase/mobilization nuclease domain-containing protein</fullName>
    </submittedName>
</protein>
<gene>
    <name evidence="2" type="ORF">I6H45_03160</name>
</gene>
<dbReference type="RefSeq" id="WP_004838450.1">
    <property type="nucleotide sequence ID" value="NZ_CP066014.1"/>
</dbReference>
<proteinExistence type="predicted"/>
<reference evidence="2 3" key="1">
    <citation type="submission" date="2020-12" db="EMBL/GenBank/DDBJ databases">
        <title>FDA dAtabase for Regulatory Grade micrObial Sequences (FDA-ARGOS): Supporting development and validation of Infectious Disease Dx tests.</title>
        <authorList>
            <person name="Sproer C."/>
            <person name="Gronow S."/>
            <person name="Severitt S."/>
            <person name="Schroder I."/>
            <person name="Tallon L."/>
            <person name="Sadzewicz L."/>
            <person name="Zhao X."/>
            <person name="Boylan J."/>
            <person name="Ott S."/>
            <person name="Bowen H."/>
            <person name="Vavikolanu K."/>
            <person name="Mehta A."/>
            <person name="Aluvathingal J."/>
            <person name="Nadendla S."/>
            <person name="Lowell S."/>
            <person name="Myers T."/>
            <person name="Yan Y."/>
            <person name="Sichtig H."/>
        </authorList>
    </citation>
    <scope>NUCLEOTIDE SEQUENCE [LARGE SCALE GENOMIC DNA]</scope>
    <source>
        <strain evidence="2 3">FDAARGOS_988</strain>
    </source>
</reference>
<organism evidence="2 3">
    <name type="scientific">Anaerococcus vaginalis</name>
    <dbReference type="NCBI Taxonomy" id="33037"/>
    <lineage>
        <taxon>Bacteria</taxon>
        <taxon>Bacillati</taxon>
        <taxon>Bacillota</taxon>
        <taxon>Tissierellia</taxon>
        <taxon>Tissierellales</taxon>
        <taxon>Peptoniphilaceae</taxon>
        <taxon>Anaerococcus</taxon>
    </lineage>
</organism>
<dbReference type="InterPro" id="IPR005094">
    <property type="entry name" value="Endonuclease_MobA/VirD2"/>
</dbReference>
<accession>A0A7T4F1Y6</accession>
<dbReference type="GeneID" id="79021717"/>
<dbReference type="Pfam" id="PF03432">
    <property type="entry name" value="Relaxase"/>
    <property type="match status" value="1"/>
</dbReference>
<sequence length="470" mass="55533">MAVTKIHPIKSTLKAALDYIMNSNKTDEKILISSLNCNPITAHLEFEQTKIECNSKVKVLARHLIQAFAPGETTPEEAHKIGIELCEKVLQGKYEYVITTHVDKEHIHNHILFNNVSFHTGKAYQSNKKSYHQIRNYSDDLCRKYKLSVIDEDYMKFKNKYKTNGKSYKEYMEFKKGTSWKYRLQISIDHAIQKSNSYDNFLKTMEEYGYEIKLGKYLSFRHKEQGEKGRFIRAKETTLGKDYTNEKIKERIENNMNKKFVKIDFDSSTKAYKKVDNIIDLKNNKKIQSSKAYEIWAKKHNMNTMADTLNQLRKYGLTSNIDLENKLQQEAINRQKTLDKIKDIEKDLNKIYTAIEALNTLKINKSIYEIYKSNSKDKEFYAEYKTQIIAYEKSITILDKNKYKNLSIKELSNIYDEYKSKKDILMVEYSNKNILIYELTQLRKNTDKYINNELGKWQILLNIHKNVKKI</sequence>
<evidence type="ECO:0000313" key="2">
    <source>
        <dbReference type="EMBL" id="QQB62491.1"/>
    </source>
</evidence>
<dbReference type="EMBL" id="CP066014">
    <property type="protein sequence ID" value="QQB62491.1"/>
    <property type="molecule type" value="Genomic_DNA"/>
</dbReference>
<name>A0A7T4F1Y6_9FIRM</name>
<dbReference type="KEGG" id="avg:I6H45_03160"/>